<dbReference type="PANTHER" id="PTHR46497:SF1">
    <property type="entry name" value="THIOREDOXIN DOMAIN-CONTAINING PROTEIN 11"/>
    <property type="match status" value="1"/>
</dbReference>
<dbReference type="EMBL" id="JBEDNZ010000006">
    <property type="protein sequence ID" value="KAL0841257.1"/>
    <property type="molecule type" value="Genomic_DNA"/>
</dbReference>
<dbReference type="Proteomes" id="UP001549921">
    <property type="component" value="Unassembled WGS sequence"/>
</dbReference>
<protein>
    <recommendedName>
        <fullName evidence="3">Thioredoxin domain-containing protein 11</fullName>
    </recommendedName>
</protein>
<accession>A0ABD0TDW7</accession>
<evidence type="ECO:0000313" key="2">
    <source>
        <dbReference type="Proteomes" id="UP001549921"/>
    </source>
</evidence>
<dbReference type="Gene3D" id="3.40.30.10">
    <property type="entry name" value="Glutaredoxin"/>
    <property type="match status" value="2"/>
</dbReference>
<reference evidence="1 2" key="1">
    <citation type="submission" date="2024-06" db="EMBL/GenBank/DDBJ databases">
        <title>A chromosome-level genome assembly of beet webworm, Loxostege sticticalis.</title>
        <authorList>
            <person name="Zhang Y."/>
        </authorList>
    </citation>
    <scope>NUCLEOTIDE SEQUENCE [LARGE SCALE GENOMIC DNA]</scope>
    <source>
        <strain evidence="1">AQ028</strain>
        <tissue evidence="1">Male pupae</tissue>
    </source>
</reference>
<proteinExistence type="predicted"/>
<evidence type="ECO:0000313" key="1">
    <source>
        <dbReference type="EMBL" id="KAL0841257.1"/>
    </source>
</evidence>
<evidence type="ECO:0008006" key="3">
    <source>
        <dbReference type="Google" id="ProtNLM"/>
    </source>
</evidence>
<dbReference type="InterPro" id="IPR036249">
    <property type="entry name" value="Thioredoxin-like_sf"/>
</dbReference>
<name>A0ABD0TDW7_LOXSC</name>
<organism evidence="1 2">
    <name type="scientific">Loxostege sticticalis</name>
    <name type="common">Beet webworm moth</name>
    <dbReference type="NCBI Taxonomy" id="481309"/>
    <lineage>
        <taxon>Eukaryota</taxon>
        <taxon>Metazoa</taxon>
        <taxon>Ecdysozoa</taxon>
        <taxon>Arthropoda</taxon>
        <taxon>Hexapoda</taxon>
        <taxon>Insecta</taxon>
        <taxon>Pterygota</taxon>
        <taxon>Neoptera</taxon>
        <taxon>Endopterygota</taxon>
        <taxon>Lepidoptera</taxon>
        <taxon>Glossata</taxon>
        <taxon>Ditrysia</taxon>
        <taxon>Pyraloidea</taxon>
        <taxon>Crambidae</taxon>
        <taxon>Pyraustinae</taxon>
        <taxon>Loxostege</taxon>
    </lineage>
</organism>
<sequence length="901" mass="102776">MFPTADTEDIVQVTSLNRKPCVPSDVRDSPESTQLAKQQSNRELTLNMLVKEMIFCIALALTTYGALHNTPTKVSKHPQAVRFFSPESAVTDWYKGQLSKALTIVNSVDVSFVMYYAPWDAESQYVRGEFEKAASVLGERVHFSAINCWNPGSECRLQHNKIPSWPILMAYTVTSRGVLYKGPRDAHSMVKFLQLIMKPLERVASTEDLVNLLSICDAVAVGYTPLAHTSKFYNIWYYVALKAREFDTIGEICFATITSEELAVELGVQSVPNARLMLWNTTKEYITEEALQPWNESALLQWVLENFTQPVARIIPMWKKAFSFERYADGNPILILFTPLNPVYEQLPSYALLREVAMEYYSCKTNDSNHWISELIKLQQVQRLLYQQRNYSKYCQELKFRKPIRKQSRNYKKEIVSHNNKYPWYNTTQRNQKTLAFGYLLKQGLAISKAFESADDEADIMSTLAMLQQCDTKVMPAEKELYDIYEQCEKYEESLSSEQDLENDNSNIETSMLPFEDDPYSHENLLQDYWQFFCKIFDFANQIGPPISPARIMSLEERQNISNVAGLACKKNFTLHMLAVDSVRNHHFAEALGVDITNKKDMTAAVILDTKLETQYLMSEEYSAKSIRDFIYNFTYKKLKRSLRTHVEDASHTHYFGSEGSVDEKGANESTVDIIDLTTKSFRKIVRKPGTQVSIVAVCGGACSASTVRALAAAARLLRACGVRACAARLDALRHDLPWHYTVQHYPTVFVFSADGGHEAESRAYPATQRVSVSGLVALALRSLGPRQHLRVRLALCANTQMSIEKKSCLRDLREHVTTVIARSLKYWRRTEHRELKDALLRRLQYLHRVSLDLSTLHITDLDENSAKQKTLLNSLSELSKNWDIDVSILRKNVSSAGTKS</sequence>
<dbReference type="SUPFAM" id="SSF52833">
    <property type="entry name" value="Thioredoxin-like"/>
    <property type="match status" value="1"/>
</dbReference>
<dbReference type="InterPro" id="IPR052792">
    <property type="entry name" value="Thioredoxin_dom-contain_11"/>
</dbReference>
<dbReference type="AlphaFoldDB" id="A0ABD0TDW7"/>
<comment type="caution">
    <text evidence="1">The sequence shown here is derived from an EMBL/GenBank/DDBJ whole genome shotgun (WGS) entry which is preliminary data.</text>
</comment>
<gene>
    <name evidence="1" type="ORF">ABMA28_014982</name>
</gene>
<dbReference type="PANTHER" id="PTHR46497">
    <property type="entry name" value="THIOREDOXIN DOMAIN-CONTAINING PROTEIN 11"/>
    <property type="match status" value="1"/>
</dbReference>